<name>A0A286E999_9ACTN</name>
<dbReference type="EMBL" id="OCNE01000031">
    <property type="protein sequence ID" value="SOD67476.1"/>
    <property type="molecule type" value="Genomic_DNA"/>
</dbReference>
<evidence type="ECO:0000313" key="2">
    <source>
        <dbReference type="Proteomes" id="UP000219072"/>
    </source>
</evidence>
<organism evidence="1 2">
    <name type="scientific">Streptomyces zhaozhouensis</name>
    <dbReference type="NCBI Taxonomy" id="1300267"/>
    <lineage>
        <taxon>Bacteria</taxon>
        <taxon>Bacillati</taxon>
        <taxon>Actinomycetota</taxon>
        <taxon>Actinomycetes</taxon>
        <taxon>Kitasatosporales</taxon>
        <taxon>Streptomycetaceae</taxon>
        <taxon>Streptomyces</taxon>
    </lineage>
</organism>
<accession>A0A286E999</accession>
<dbReference type="RefSeq" id="WP_097234021.1">
    <property type="nucleotide sequence ID" value="NZ_OCNE01000031.1"/>
</dbReference>
<reference evidence="1 2" key="1">
    <citation type="submission" date="2017-09" db="EMBL/GenBank/DDBJ databases">
        <authorList>
            <person name="Ehlers B."/>
            <person name="Leendertz F.H."/>
        </authorList>
    </citation>
    <scope>NUCLEOTIDE SEQUENCE [LARGE SCALE GENOMIC DNA]</scope>
    <source>
        <strain evidence="1 2">CGMCC 4.7095</strain>
    </source>
</reference>
<protein>
    <submittedName>
        <fullName evidence="1">Uncharacterized protein</fullName>
    </submittedName>
</protein>
<sequence>MARRPITSLREPVPGQMAWDSSEPLVLTRCPDPEHRDRACGHCRECDTCADCRRCAGQGCVCACERE</sequence>
<gene>
    <name evidence="1" type="ORF">SAMN06297387_13130</name>
</gene>
<keyword evidence="2" id="KW-1185">Reference proteome</keyword>
<proteinExistence type="predicted"/>
<dbReference type="Proteomes" id="UP000219072">
    <property type="component" value="Unassembled WGS sequence"/>
</dbReference>
<evidence type="ECO:0000313" key="1">
    <source>
        <dbReference type="EMBL" id="SOD67476.1"/>
    </source>
</evidence>
<dbReference type="AlphaFoldDB" id="A0A286E999"/>
<dbReference type="OrthoDB" id="9924178at2"/>